<accession>A0A0V0RF94</accession>
<comment type="caution">
    <text evidence="2">The sequence shown here is derived from an EMBL/GenBank/DDBJ whole genome shotgun (WGS) entry which is preliminary data.</text>
</comment>
<dbReference type="Proteomes" id="UP000054630">
    <property type="component" value="Unassembled WGS sequence"/>
</dbReference>
<organism evidence="2 3">
    <name type="scientific">Trichinella nelsoni</name>
    <dbReference type="NCBI Taxonomy" id="6336"/>
    <lineage>
        <taxon>Eukaryota</taxon>
        <taxon>Metazoa</taxon>
        <taxon>Ecdysozoa</taxon>
        <taxon>Nematoda</taxon>
        <taxon>Enoplea</taxon>
        <taxon>Dorylaimia</taxon>
        <taxon>Trichinellida</taxon>
        <taxon>Trichinellidae</taxon>
        <taxon>Trichinella</taxon>
    </lineage>
</organism>
<evidence type="ECO:0000256" key="1">
    <source>
        <dbReference type="SAM" id="Phobius"/>
    </source>
</evidence>
<proteinExistence type="predicted"/>
<name>A0A0V0RF94_9BILA</name>
<dbReference type="AlphaFoldDB" id="A0A0V0RF94"/>
<dbReference type="EMBL" id="JYDL01000247">
    <property type="protein sequence ID" value="KRX12917.1"/>
    <property type="molecule type" value="Genomic_DNA"/>
</dbReference>
<keyword evidence="1" id="KW-1133">Transmembrane helix</keyword>
<keyword evidence="3" id="KW-1185">Reference proteome</keyword>
<sequence length="63" mass="7293">MQISIAINDTLSSVWVGLFVLLTWQVVALYKELSKEKVKTRTTRSRTKEDKRIKIKCADACYD</sequence>
<evidence type="ECO:0000313" key="2">
    <source>
        <dbReference type="EMBL" id="KRX12917.1"/>
    </source>
</evidence>
<gene>
    <name evidence="2" type="ORF">T07_5405</name>
</gene>
<protein>
    <submittedName>
        <fullName evidence="2">Uncharacterized protein</fullName>
    </submittedName>
</protein>
<evidence type="ECO:0000313" key="3">
    <source>
        <dbReference type="Proteomes" id="UP000054630"/>
    </source>
</evidence>
<keyword evidence="1" id="KW-0472">Membrane</keyword>
<reference evidence="2 3" key="1">
    <citation type="submission" date="2015-01" db="EMBL/GenBank/DDBJ databases">
        <title>Evolution of Trichinella species and genotypes.</title>
        <authorList>
            <person name="Korhonen P.K."/>
            <person name="Edoardo P."/>
            <person name="Giuseppe L.R."/>
            <person name="Gasser R.B."/>
        </authorList>
    </citation>
    <scope>NUCLEOTIDE SEQUENCE [LARGE SCALE GENOMIC DNA]</scope>
    <source>
        <strain evidence="2">ISS37</strain>
    </source>
</reference>
<keyword evidence="1" id="KW-0812">Transmembrane</keyword>
<feature type="transmembrane region" description="Helical" evidence="1">
    <location>
        <begin position="12"/>
        <end position="30"/>
    </location>
</feature>